<name>A0A2K9NJ42_9PROT</name>
<gene>
    <name evidence="1" type="ORF">C0V82_22045</name>
</gene>
<dbReference type="AlphaFoldDB" id="A0A2K9NJ42"/>
<sequence length="137" mass="15118">MVDRRQILRLGMAALAGMALPGQAWAEGNPADDPKLRFINVPPLLLPGKERYAFIRLVMQLVVRKTEKLPEESALVNLYMPRIVGKLTEELPVDGSLTRNSGPTELAEVKRHVRELANSIIGQPVIEDVLITSLLTG</sequence>
<dbReference type="EMBL" id="CP025613">
    <property type="protein sequence ID" value="AUN33092.1"/>
    <property type="molecule type" value="Genomic_DNA"/>
</dbReference>
<geneLocation type="plasmid" evidence="1 2">
    <name>unnamed1</name>
</geneLocation>
<keyword evidence="2" id="KW-1185">Reference proteome</keyword>
<keyword evidence="1" id="KW-0614">Plasmid</keyword>
<organism evidence="1 2">
    <name type="scientific">Niveispirillum cyanobacteriorum</name>
    <dbReference type="NCBI Taxonomy" id="1612173"/>
    <lineage>
        <taxon>Bacteria</taxon>
        <taxon>Pseudomonadati</taxon>
        <taxon>Pseudomonadota</taxon>
        <taxon>Alphaproteobacteria</taxon>
        <taxon>Rhodospirillales</taxon>
        <taxon>Azospirillaceae</taxon>
        <taxon>Niveispirillum</taxon>
    </lineage>
</organism>
<evidence type="ECO:0000313" key="1">
    <source>
        <dbReference type="EMBL" id="AUN33092.1"/>
    </source>
</evidence>
<reference evidence="1 2" key="1">
    <citation type="submission" date="2017-12" db="EMBL/GenBank/DDBJ databases">
        <title>Genomes of bacteria within cyanobacterial aggregates.</title>
        <authorList>
            <person name="Cai H."/>
        </authorList>
    </citation>
    <scope>NUCLEOTIDE SEQUENCE [LARGE SCALE GENOMIC DNA]</scope>
    <source>
        <strain evidence="1 2">TH16</strain>
        <plasmid evidence="1 2">unnamed1</plasmid>
    </source>
</reference>
<evidence type="ECO:0000313" key="2">
    <source>
        <dbReference type="Proteomes" id="UP000234752"/>
    </source>
</evidence>
<dbReference type="InterPro" id="IPR006311">
    <property type="entry name" value="TAT_signal"/>
</dbReference>
<dbReference type="PROSITE" id="PS51318">
    <property type="entry name" value="TAT"/>
    <property type="match status" value="1"/>
</dbReference>
<dbReference type="Proteomes" id="UP000234752">
    <property type="component" value="Plasmid unnamed1"/>
</dbReference>
<protein>
    <submittedName>
        <fullName evidence="1">Uncharacterized protein</fullName>
    </submittedName>
</protein>
<proteinExistence type="predicted"/>
<accession>A0A2K9NJ42</accession>
<dbReference type="KEGG" id="ncb:C0V82_22045"/>